<dbReference type="Proteomes" id="UP001156664">
    <property type="component" value="Unassembled WGS sequence"/>
</dbReference>
<sequence>MKFQPEIIDGQHIVQSYDSEGVVINGKKHAHSVVFGTNLPVTQWENASLDLSTGMFEWLYSTRPEDTEVLIIGTGAKQVFPSADIRRFFAQKNCPVEYMDTQAACRTYNILVGEGRHVVAAILI</sequence>
<dbReference type="Gene3D" id="3.40.1230.10">
    <property type="entry name" value="MTH938-like"/>
    <property type="match status" value="1"/>
</dbReference>
<reference evidence="2" key="1">
    <citation type="journal article" date="2019" name="Int. J. Syst. Evol. Microbiol.">
        <title>The Global Catalogue of Microorganisms (GCM) 10K type strain sequencing project: providing services to taxonomists for standard genome sequencing and annotation.</title>
        <authorList>
            <consortium name="The Broad Institute Genomics Platform"/>
            <consortium name="The Broad Institute Genome Sequencing Center for Infectious Disease"/>
            <person name="Wu L."/>
            <person name="Ma J."/>
        </authorList>
    </citation>
    <scope>NUCLEOTIDE SEQUENCE [LARGE SCALE GENOMIC DNA]</scope>
    <source>
        <strain evidence="2">NBRC 105857</strain>
    </source>
</reference>
<dbReference type="RefSeq" id="WP_284280183.1">
    <property type="nucleotide sequence ID" value="NZ_BSOJ01000009.1"/>
</dbReference>
<keyword evidence="2" id="KW-1185">Reference proteome</keyword>
<dbReference type="SUPFAM" id="SSF64076">
    <property type="entry name" value="MTH938-like"/>
    <property type="match status" value="1"/>
</dbReference>
<dbReference type="PANTHER" id="PTHR21192:SF2">
    <property type="entry name" value="NADH DEHYDROGENASE [UBIQUINONE] 1 ALPHA SUBCOMPLEX ASSEMBLY FACTOR 3"/>
    <property type="match status" value="1"/>
</dbReference>
<dbReference type="InterPro" id="IPR036748">
    <property type="entry name" value="MTH938-like_sf"/>
</dbReference>
<accession>A0ABQ5YQL9</accession>
<name>A0ABQ5YQL9_9BURK</name>
<dbReference type="CDD" id="cd05560">
    <property type="entry name" value="Xcc1710_like"/>
    <property type="match status" value="1"/>
</dbReference>
<organism evidence="1 2">
    <name type="scientific">Limnobacter litoralis</name>
    <dbReference type="NCBI Taxonomy" id="481366"/>
    <lineage>
        <taxon>Bacteria</taxon>
        <taxon>Pseudomonadati</taxon>
        <taxon>Pseudomonadota</taxon>
        <taxon>Betaproteobacteria</taxon>
        <taxon>Burkholderiales</taxon>
        <taxon>Burkholderiaceae</taxon>
        <taxon>Limnobacter</taxon>
    </lineage>
</organism>
<dbReference type="PANTHER" id="PTHR21192">
    <property type="entry name" value="NUCLEAR PROTEIN E3-3"/>
    <property type="match status" value="1"/>
</dbReference>
<dbReference type="EMBL" id="BSOJ01000009">
    <property type="protein sequence ID" value="GLR25746.1"/>
    <property type="molecule type" value="Genomic_DNA"/>
</dbReference>
<evidence type="ECO:0000313" key="1">
    <source>
        <dbReference type="EMBL" id="GLR25746.1"/>
    </source>
</evidence>
<protein>
    <submittedName>
        <fullName evidence="1">Uncharacterized protein</fullName>
    </submittedName>
</protein>
<dbReference type="InterPro" id="IPR007523">
    <property type="entry name" value="NDUFAF3/AAMDC"/>
</dbReference>
<proteinExistence type="predicted"/>
<gene>
    <name evidence="1" type="ORF">GCM10007875_08340</name>
</gene>
<comment type="caution">
    <text evidence="1">The sequence shown here is derived from an EMBL/GenBank/DDBJ whole genome shotgun (WGS) entry which is preliminary data.</text>
</comment>
<dbReference type="Pfam" id="PF04430">
    <property type="entry name" value="DUF498"/>
    <property type="match status" value="1"/>
</dbReference>
<evidence type="ECO:0000313" key="2">
    <source>
        <dbReference type="Proteomes" id="UP001156664"/>
    </source>
</evidence>